<evidence type="ECO:0000259" key="2">
    <source>
        <dbReference type="Pfam" id="PF18878"/>
    </source>
</evidence>
<dbReference type="EMBL" id="PUEV01000090">
    <property type="protein sequence ID" value="PQM50869.1"/>
    <property type="molecule type" value="Genomic_DNA"/>
</dbReference>
<organism evidence="3 4">
    <name type="scientific">Mycolicibacter virginiensis</name>
    <dbReference type="NCBI Taxonomy" id="1795032"/>
    <lineage>
        <taxon>Bacteria</taxon>
        <taxon>Bacillati</taxon>
        <taxon>Actinomycetota</taxon>
        <taxon>Actinomycetes</taxon>
        <taxon>Mycobacteriales</taxon>
        <taxon>Mycobacteriaceae</taxon>
        <taxon>Mycolicibacter</taxon>
    </lineage>
</organism>
<accession>A0A9X7IKH7</accession>
<feature type="compositionally biased region" description="Low complexity" evidence="1">
    <location>
        <begin position="50"/>
        <end position="64"/>
    </location>
</feature>
<dbReference type="AlphaFoldDB" id="A0A9X7IKH7"/>
<feature type="non-terminal residue" evidence="3">
    <location>
        <position position="1"/>
    </location>
</feature>
<evidence type="ECO:0000256" key="1">
    <source>
        <dbReference type="SAM" id="MobiDB-lite"/>
    </source>
</evidence>
<feature type="region of interest" description="Disordered" evidence="1">
    <location>
        <begin position="1"/>
        <end position="86"/>
    </location>
</feature>
<protein>
    <recommendedName>
        <fullName evidence="2">PPE-PPW subfamily C-terminal domain-containing protein</fullName>
    </recommendedName>
</protein>
<evidence type="ECO:0000313" key="3">
    <source>
        <dbReference type="EMBL" id="PQM50869.1"/>
    </source>
</evidence>
<gene>
    <name evidence="3" type="ORF">C5U48_17735</name>
</gene>
<dbReference type="Proteomes" id="UP000237911">
    <property type="component" value="Unassembled WGS sequence"/>
</dbReference>
<evidence type="ECO:0000313" key="4">
    <source>
        <dbReference type="Proteomes" id="UP000237911"/>
    </source>
</evidence>
<dbReference type="Pfam" id="PF18878">
    <property type="entry name" value="PPE-PPW"/>
    <property type="match status" value="1"/>
</dbReference>
<keyword evidence="4" id="KW-1185">Reference proteome</keyword>
<feature type="compositionally biased region" description="Low complexity" evidence="1">
    <location>
        <begin position="1"/>
        <end position="10"/>
    </location>
</feature>
<feature type="compositionally biased region" description="Gly residues" evidence="1">
    <location>
        <begin position="32"/>
        <end position="42"/>
    </location>
</feature>
<proteinExistence type="predicted"/>
<comment type="caution">
    <text evidence="3">The sequence shown here is derived from an EMBL/GenBank/DDBJ whole genome shotgun (WGS) entry which is preliminary data.</text>
</comment>
<feature type="region of interest" description="Disordered" evidence="1">
    <location>
        <begin position="103"/>
        <end position="156"/>
    </location>
</feature>
<feature type="compositionally biased region" description="Pro residues" evidence="1">
    <location>
        <begin position="11"/>
        <end position="29"/>
    </location>
</feature>
<feature type="domain" description="PPE-PPW subfamily C-terminal" evidence="2">
    <location>
        <begin position="112"/>
        <end position="151"/>
    </location>
</feature>
<sequence length="156" mass="15550">SVPARALEPAPAAPPPPPGAAPFFPPYLLGPPGIGAGSGMPVGTGASRKASAPRGSVAAAAAAAAERDQQRARRRKRTKLRRPDDGVMNLNVEVTPDWAEPAEVSVTTSSRGASGFAGTAARDGAPAGGLTVSAGGAFDDAPHMPLLPGSWPDENA</sequence>
<reference evidence="3 4" key="1">
    <citation type="submission" date="2018-02" db="EMBL/GenBank/DDBJ databases">
        <title>Draft genome sequence of Mycobacterium virginiense isolated from mud of a swine farm in Japan.</title>
        <authorList>
            <person name="Ohya K."/>
        </authorList>
    </citation>
    <scope>NUCLEOTIDE SEQUENCE [LARGE SCALE GENOMIC DNA]</scope>
    <source>
        <strain evidence="3 4">GF75</strain>
    </source>
</reference>
<dbReference type="InterPro" id="IPR043641">
    <property type="entry name" value="PPE-PPW_C"/>
</dbReference>
<name>A0A9X7IKH7_9MYCO</name>